<evidence type="ECO:0000256" key="1">
    <source>
        <dbReference type="ARBA" id="ARBA00001936"/>
    </source>
</evidence>
<feature type="binding site" evidence="15">
    <location>
        <position position="102"/>
    </location>
    <ligand>
        <name>Mg(2+)</name>
        <dbReference type="ChEBI" id="CHEBI:18420"/>
        <label>2</label>
        <note>catalytic</note>
    </ligand>
</feature>
<keyword evidence="10" id="KW-0694">RNA-binding</keyword>
<dbReference type="Gene3D" id="3.30.70.590">
    <property type="entry name" value="Poly(A) polymerase predicted RNA binding domain"/>
    <property type="match status" value="1"/>
</dbReference>
<dbReference type="GO" id="GO:0005634">
    <property type="term" value="C:nucleus"/>
    <property type="evidence" value="ECO:0007669"/>
    <property type="project" value="UniProtKB-SubCell"/>
</dbReference>
<dbReference type="AlphaFoldDB" id="A0A0F7SH92"/>
<dbReference type="GO" id="GO:0005524">
    <property type="term" value="F:ATP binding"/>
    <property type="evidence" value="ECO:0007669"/>
    <property type="project" value="UniProtKB-UniRule"/>
</dbReference>
<name>A0A0F7SH92_PHARH</name>
<keyword evidence="11" id="KW-0464">Manganese</keyword>
<dbReference type="PIRSF" id="PIRSF018425">
    <property type="entry name" value="PolyA_polymerase"/>
    <property type="match status" value="1"/>
</dbReference>
<dbReference type="InterPro" id="IPR048840">
    <property type="entry name" value="PolA_pol_NTPase"/>
</dbReference>
<keyword evidence="8 13" id="KW-0067">ATP-binding</keyword>
<feature type="binding site" evidence="14">
    <location>
        <begin position="102"/>
        <end position="104"/>
    </location>
    <ligand>
        <name>ATP</name>
        <dbReference type="ChEBI" id="CHEBI:30616"/>
    </ligand>
</feature>
<evidence type="ECO:0000256" key="11">
    <source>
        <dbReference type="ARBA" id="ARBA00023211"/>
    </source>
</evidence>
<evidence type="ECO:0000256" key="13">
    <source>
        <dbReference type="PIRNR" id="PIRNR018425"/>
    </source>
</evidence>
<dbReference type="SUPFAM" id="SSF81301">
    <property type="entry name" value="Nucleotidyltransferase"/>
    <property type="match status" value="1"/>
</dbReference>
<dbReference type="FunFam" id="3.30.460.10:FF:000002">
    <property type="entry name" value="Poly(A) polymerase alpha, putative"/>
    <property type="match status" value="1"/>
</dbReference>
<dbReference type="InterPro" id="IPR043519">
    <property type="entry name" value="NT_sf"/>
</dbReference>
<feature type="binding site" evidence="14">
    <location>
        <position position="156"/>
    </location>
    <ligand>
        <name>ATP</name>
        <dbReference type="ChEBI" id="CHEBI:30616"/>
    </ligand>
</feature>
<evidence type="ECO:0000256" key="16">
    <source>
        <dbReference type="SAM" id="MobiDB-lite"/>
    </source>
</evidence>
<feature type="domain" description="Poly(A) polymerase central" evidence="18">
    <location>
        <begin position="208"/>
        <end position="361"/>
    </location>
</feature>
<dbReference type="Pfam" id="PF04928">
    <property type="entry name" value="PAP_central"/>
    <property type="match status" value="1"/>
</dbReference>
<evidence type="ECO:0000256" key="5">
    <source>
        <dbReference type="ARBA" id="ARBA00022679"/>
    </source>
</evidence>
<dbReference type="FunFam" id="1.10.1410.10:FF:000001">
    <property type="entry name" value="Putative poly(A) polymerase gamma"/>
    <property type="match status" value="1"/>
</dbReference>
<sequence length="635" mass="70351">MATNSVKLLGVTPPISTEPPKLPEINATKGLMEELRKQKTFESKEEGRLREKLLGSILSLVKQFVYRASIAKGLSEQASREAGGKIFTFGSYRLGVHGPGSDIDCLCVVPKHVMREDFFTIFEGMLRTLPDMGEIASVPNAYVPLITAVIAGVDFDFTFARVMAPTVPDDLDLSDDSILRGMDDQNQRSLNGSRVTDLILHLVPNVDVFRDALRAIKLWAKRRAIYSNVNGFLGGVAWAMLTARICQLYPSAQAAGIVGRFFAIFSAWLWPQPVILKKIENGPPSMQLKVWNPLIYPGDRAHLMPIITPAYPSMCSTHNVMHSTKSIMTAEFRKAAVIVDKIMVKSSNDPAGGDWSELFEKHDFFQSYRYYLQIMSSASGFETHKKWSGTVESKLRQLVMKLENAGEAMLDIAHPFVKGFEQVAYCLNEDEVRMAAQGEATEEMKARSKESIEGKEAEGARAIWTMTFYIGLEVKPKQPGDKTKRKLDISYPTNDFMKQVKMIDTFEEATMGIVIRHIKNVDLPEYVFEGSAKAPPKVLKRIRSTKTLKQRTRVLPAQGDSTESSEQPTKKRLSSYVSETSTPTAFQSQVQAMVDPSLPQPTADAASSYASAEQIGTPPILAGTVTDGVAVDRAT</sequence>
<feature type="domain" description="Poly(A) polymerase RNA-binding" evidence="17">
    <location>
        <begin position="363"/>
        <end position="535"/>
    </location>
</feature>
<evidence type="ECO:0000256" key="12">
    <source>
        <dbReference type="ARBA" id="ARBA00023242"/>
    </source>
</evidence>
<feature type="binding site" evidence="15">
    <location>
        <position position="102"/>
    </location>
    <ligand>
        <name>Mg(2+)</name>
        <dbReference type="ChEBI" id="CHEBI:18420"/>
        <label>1</label>
        <note>catalytic</note>
    </ligand>
</feature>
<evidence type="ECO:0000256" key="6">
    <source>
        <dbReference type="ARBA" id="ARBA00022723"/>
    </source>
</evidence>
<evidence type="ECO:0000256" key="4">
    <source>
        <dbReference type="ARBA" id="ARBA00022664"/>
    </source>
</evidence>
<evidence type="ECO:0000256" key="9">
    <source>
        <dbReference type="ARBA" id="ARBA00022842"/>
    </source>
</evidence>
<dbReference type="GO" id="GO:0046872">
    <property type="term" value="F:metal ion binding"/>
    <property type="evidence" value="ECO:0007669"/>
    <property type="project" value="UniProtKB-KW"/>
</dbReference>
<dbReference type="EMBL" id="LN483167">
    <property type="protein sequence ID" value="CDZ97133.1"/>
    <property type="molecule type" value="Genomic_DNA"/>
</dbReference>
<comment type="cofactor">
    <cofactor evidence="15">
        <name>Mg(2+)</name>
        <dbReference type="ChEBI" id="CHEBI:18420"/>
    </cofactor>
    <text evidence="15">Binds 2 magnesium ions. Also active with manganese.</text>
</comment>
<feature type="domain" description="Poly(A) polymerase nucleotidyltransferase" evidence="19">
    <location>
        <begin position="10"/>
        <end position="203"/>
    </location>
</feature>
<comment type="subcellular location">
    <subcellularLocation>
        <location evidence="2 13">Nucleus</location>
    </subcellularLocation>
</comment>
<evidence type="ECO:0000256" key="10">
    <source>
        <dbReference type="ARBA" id="ARBA00022884"/>
    </source>
</evidence>
<evidence type="ECO:0000259" key="19">
    <source>
        <dbReference type="Pfam" id="PF20750"/>
    </source>
</evidence>
<comment type="catalytic activity">
    <reaction evidence="13">
        <text>RNA(n) + ATP = RNA(n)-3'-adenine ribonucleotide + diphosphate</text>
        <dbReference type="Rhea" id="RHEA:11332"/>
        <dbReference type="Rhea" id="RHEA-COMP:14527"/>
        <dbReference type="Rhea" id="RHEA-COMP:17347"/>
        <dbReference type="ChEBI" id="CHEBI:30616"/>
        <dbReference type="ChEBI" id="CHEBI:33019"/>
        <dbReference type="ChEBI" id="CHEBI:140395"/>
        <dbReference type="ChEBI" id="CHEBI:173115"/>
        <dbReference type="EC" id="2.7.7.19"/>
    </reaction>
</comment>
<keyword evidence="4 13" id="KW-0507">mRNA processing</keyword>
<proteinExistence type="inferred from homology"/>
<evidence type="ECO:0000256" key="7">
    <source>
        <dbReference type="ARBA" id="ARBA00022741"/>
    </source>
</evidence>
<dbReference type="Pfam" id="PF04926">
    <property type="entry name" value="PAP_RNA-bind"/>
    <property type="match status" value="1"/>
</dbReference>
<feature type="binding site" evidence="14">
    <location>
        <begin position="89"/>
        <end position="91"/>
    </location>
    <ligand>
        <name>ATP</name>
        <dbReference type="ChEBI" id="CHEBI:30616"/>
    </ligand>
</feature>
<dbReference type="Pfam" id="PF20750">
    <property type="entry name" value="PAP_NTPase"/>
    <property type="match status" value="1"/>
</dbReference>
<evidence type="ECO:0000256" key="14">
    <source>
        <dbReference type="PIRSR" id="PIRSR018425-1"/>
    </source>
</evidence>
<dbReference type="GO" id="GO:0006397">
    <property type="term" value="P:mRNA processing"/>
    <property type="evidence" value="ECO:0007669"/>
    <property type="project" value="UniProtKB-KW"/>
</dbReference>
<feature type="compositionally biased region" description="Polar residues" evidence="16">
    <location>
        <begin position="575"/>
        <end position="591"/>
    </location>
</feature>
<dbReference type="InterPro" id="IPR007010">
    <property type="entry name" value="PolA_pol_RNA-bd_dom"/>
</dbReference>
<keyword evidence="12 13" id="KW-0539">Nucleus</keyword>
<comment type="cofactor">
    <cofactor evidence="1">
        <name>Mn(2+)</name>
        <dbReference type="ChEBI" id="CHEBI:29035"/>
    </cofactor>
</comment>
<keyword evidence="9 15" id="KW-0460">Magnesium</keyword>
<feature type="binding site" evidence="15">
    <location>
        <position position="156"/>
    </location>
    <ligand>
        <name>Mg(2+)</name>
        <dbReference type="ChEBI" id="CHEBI:18420"/>
        <label>2</label>
        <note>catalytic</note>
    </ligand>
</feature>
<dbReference type="PANTHER" id="PTHR10682:SF10">
    <property type="entry name" value="POLYNUCLEOTIDE ADENYLYLTRANSFERASE"/>
    <property type="match status" value="1"/>
</dbReference>
<keyword evidence="5 13" id="KW-0808">Transferase</keyword>
<dbReference type="CDD" id="cd05402">
    <property type="entry name" value="NT_PAP_TUTase"/>
    <property type="match status" value="1"/>
</dbReference>
<evidence type="ECO:0000256" key="3">
    <source>
        <dbReference type="ARBA" id="ARBA00010912"/>
    </source>
</evidence>
<evidence type="ECO:0000259" key="18">
    <source>
        <dbReference type="Pfam" id="PF04928"/>
    </source>
</evidence>
<dbReference type="GO" id="GO:0031123">
    <property type="term" value="P:RNA 3'-end processing"/>
    <property type="evidence" value="ECO:0007669"/>
    <property type="project" value="InterPro"/>
</dbReference>
<dbReference type="Gene3D" id="1.10.1410.10">
    <property type="match status" value="1"/>
</dbReference>
<organism evidence="20">
    <name type="scientific">Phaffia rhodozyma</name>
    <name type="common">Yeast</name>
    <name type="synonym">Xanthophyllomyces dendrorhous</name>
    <dbReference type="NCBI Taxonomy" id="264483"/>
    <lineage>
        <taxon>Eukaryota</taxon>
        <taxon>Fungi</taxon>
        <taxon>Dikarya</taxon>
        <taxon>Basidiomycota</taxon>
        <taxon>Agaricomycotina</taxon>
        <taxon>Tremellomycetes</taxon>
        <taxon>Cystofilobasidiales</taxon>
        <taxon>Mrakiaceae</taxon>
        <taxon>Phaffia</taxon>
    </lineage>
</organism>
<protein>
    <recommendedName>
        <fullName evidence="13">Poly(A) polymerase</fullName>
        <ecNumber evidence="13">2.7.7.19</ecNumber>
    </recommendedName>
</protein>
<evidence type="ECO:0000313" key="20">
    <source>
        <dbReference type="EMBL" id="CDZ97133.1"/>
    </source>
</evidence>
<dbReference type="EC" id="2.7.7.19" evidence="13"/>
<feature type="binding site" evidence="15">
    <location>
        <position position="104"/>
    </location>
    <ligand>
        <name>Mg(2+)</name>
        <dbReference type="ChEBI" id="CHEBI:18420"/>
        <label>2</label>
        <note>catalytic</note>
    </ligand>
</feature>
<accession>A0A0F7SH92</accession>
<feature type="region of interest" description="Disordered" evidence="16">
    <location>
        <begin position="550"/>
        <end position="612"/>
    </location>
</feature>
<dbReference type="InterPro" id="IPR011068">
    <property type="entry name" value="NuclTrfase_I-like_C"/>
</dbReference>
<dbReference type="InterPro" id="IPR007012">
    <property type="entry name" value="PolA_pol_cen_dom"/>
</dbReference>
<dbReference type="FunFam" id="3.30.70.590:FF:000003">
    <property type="entry name" value="Poly(A) polymerase"/>
    <property type="match status" value="1"/>
</dbReference>
<keyword evidence="6 15" id="KW-0479">Metal-binding</keyword>
<feature type="binding site" evidence="14">
    <location>
        <position position="217"/>
    </location>
    <ligand>
        <name>ATP</name>
        <dbReference type="ChEBI" id="CHEBI:30616"/>
    </ligand>
</feature>
<comment type="similarity">
    <text evidence="3 13">Belongs to the poly(A) polymerase family.</text>
</comment>
<dbReference type="Gene3D" id="3.30.460.10">
    <property type="entry name" value="Beta Polymerase, domain 2"/>
    <property type="match status" value="1"/>
</dbReference>
<dbReference type="GO" id="GO:0003723">
    <property type="term" value="F:RNA binding"/>
    <property type="evidence" value="ECO:0007669"/>
    <property type="project" value="UniProtKB-UniRule"/>
</dbReference>
<evidence type="ECO:0000256" key="8">
    <source>
        <dbReference type="ARBA" id="ARBA00022840"/>
    </source>
</evidence>
<feature type="binding site" evidence="15">
    <location>
        <position position="104"/>
    </location>
    <ligand>
        <name>Mg(2+)</name>
        <dbReference type="ChEBI" id="CHEBI:18420"/>
        <label>1</label>
        <note>catalytic</note>
    </ligand>
</feature>
<dbReference type="SUPFAM" id="SSF55003">
    <property type="entry name" value="PAP/Archaeal CCA-adding enzyme, C-terminal domain"/>
    <property type="match status" value="1"/>
</dbReference>
<dbReference type="GO" id="GO:1990817">
    <property type="term" value="F:poly(A) RNA polymerase activity"/>
    <property type="evidence" value="ECO:0007669"/>
    <property type="project" value="UniProtKB-UniRule"/>
</dbReference>
<dbReference type="InterPro" id="IPR014492">
    <property type="entry name" value="PolyA_polymerase"/>
</dbReference>
<feature type="binding site" evidence="14">
    <location>
        <begin position="235"/>
        <end position="236"/>
    </location>
    <ligand>
        <name>ATP</name>
        <dbReference type="ChEBI" id="CHEBI:30616"/>
    </ligand>
</feature>
<evidence type="ECO:0000256" key="2">
    <source>
        <dbReference type="ARBA" id="ARBA00004123"/>
    </source>
</evidence>
<feature type="binding site" evidence="14">
    <location>
        <position position="226"/>
    </location>
    <ligand>
        <name>ATP</name>
        <dbReference type="ChEBI" id="CHEBI:30616"/>
    </ligand>
</feature>
<dbReference type="PANTHER" id="PTHR10682">
    <property type="entry name" value="POLY A POLYMERASE"/>
    <property type="match status" value="1"/>
</dbReference>
<comment type="function">
    <text evidence="13">Polymerase that creates the 3'-poly(A) tail of mRNA's.</text>
</comment>
<reference evidence="20" key="1">
    <citation type="submission" date="2014-08" db="EMBL/GenBank/DDBJ databases">
        <authorList>
            <person name="Sharma Rahul"/>
            <person name="Thines Marco"/>
        </authorList>
    </citation>
    <scope>NUCLEOTIDE SEQUENCE</scope>
</reference>
<evidence type="ECO:0000259" key="17">
    <source>
        <dbReference type="Pfam" id="PF04926"/>
    </source>
</evidence>
<evidence type="ECO:0000256" key="15">
    <source>
        <dbReference type="PIRSR" id="PIRSR018425-2"/>
    </source>
</evidence>
<dbReference type="SUPFAM" id="SSF81631">
    <property type="entry name" value="PAP/OAS1 substrate-binding domain"/>
    <property type="match status" value="1"/>
</dbReference>
<keyword evidence="7 13" id="KW-0547">Nucleotide-binding</keyword>